<feature type="transmembrane region" description="Helical" evidence="1">
    <location>
        <begin position="174"/>
        <end position="200"/>
    </location>
</feature>
<feature type="transmembrane region" description="Helical" evidence="1">
    <location>
        <begin position="265"/>
        <end position="289"/>
    </location>
</feature>
<comment type="caution">
    <text evidence="2">The sequence shown here is derived from an EMBL/GenBank/DDBJ whole genome shotgun (WGS) entry which is preliminary data.</text>
</comment>
<evidence type="ECO:0000313" key="2">
    <source>
        <dbReference type="EMBL" id="MBY0097868.1"/>
    </source>
</evidence>
<dbReference type="RefSeq" id="WP_221874092.1">
    <property type="nucleotide sequence ID" value="NZ_JACWFH010000016.1"/>
</dbReference>
<keyword evidence="3" id="KW-1185">Reference proteome</keyword>
<dbReference type="Gene3D" id="3.40.1710.10">
    <property type="entry name" value="abc type-2 transporter like domain"/>
    <property type="match status" value="1"/>
</dbReference>
<evidence type="ECO:0000313" key="3">
    <source>
        <dbReference type="Proteomes" id="UP000769780"/>
    </source>
</evidence>
<dbReference type="Proteomes" id="UP000769780">
    <property type="component" value="Unassembled WGS sequence"/>
</dbReference>
<dbReference type="PANTHER" id="PTHR43471">
    <property type="entry name" value="ABC TRANSPORTER PERMEASE"/>
    <property type="match status" value="1"/>
</dbReference>
<proteinExistence type="predicted"/>
<feature type="transmembrane region" description="Helical" evidence="1">
    <location>
        <begin position="20"/>
        <end position="38"/>
    </location>
</feature>
<feature type="transmembrane region" description="Helical" evidence="1">
    <location>
        <begin position="221"/>
        <end position="245"/>
    </location>
</feature>
<organism evidence="2 3">
    <name type="scientific">Mesobacillus maritimus</name>
    <dbReference type="NCBI Taxonomy" id="1643336"/>
    <lineage>
        <taxon>Bacteria</taxon>
        <taxon>Bacillati</taxon>
        <taxon>Bacillota</taxon>
        <taxon>Bacilli</taxon>
        <taxon>Bacillales</taxon>
        <taxon>Bacillaceae</taxon>
        <taxon>Mesobacillus</taxon>
    </lineage>
</organism>
<sequence length="385" mass="42014">MLLKIYLKEMKDCFRDSRTLLLTVLLPIIMMTGLTLFYEKMISDGEGETYTLAVENSFDTKHEEIFAGFDTIELVRSANPEETLQDGEAVAALVLSANFLESIENGEKASVTLTGDSFSQNSSNLMSMVTNALAAYEKTITASRLQAQGTDLSVIQPFTIEQKEMSEEDPNINLIAMLIPLILALAIGVGAGPSASDLFAGEKERKTMEALLMTPVSRSTLLFAKWLTISSIGALTGIITLVVVAAEINFLTENLKKAVTFGDNAGLIVGLAVLISVIYAMFNASLLMITSIIGKTVKESQSYSTPVMMLAMFPTLIITGIGINELGFAHFAIPIMNLFTLIKELLFGIVNYEHILITIGSNLVGMVILFIVGRIMFMKDKWVMN</sequence>
<keyword evidence="1" id="KW-0472">Membrane</keyword>
<keyword evidence="1" id="KW-1133">Transmembrane helix</keyword>
<dbReference type="Pfam" id="PF12679">
    <property type="entry name" value="ABC2_membrane_2"/>
    <property type="match status" value="1"/>
</dbReference>
<name>A0ABS7K6R4_9BACI</name>
<reference evidence="2 3" key="1">
    <citation type="submission" date="2020-07" db="EMBL/GenBank/DDBJ databases">
        <title>Fungal Genomes of the International Space Station.</title>
        <authorList>
            <person name="Seuylemezian A."/>
            <person name="Singh N.K."/>
            <person name="Wood J."/>
            <person name="Venkateswaran K."/>
        </authorList>
    </citation>
    <scope>NUCLEOTIDE SEQUENCE [LARGE SCALE GENOMIC DNA]</scope>
    <source>
        <strain evidence="2 3">PL-B2</strain>
    </source>
</reference>
<evidence type="ECO:0000256" key="1">
    <source>
        <dbReference type="SAM" id="Phobius"/>
    </source>
</evidence>
<keyword evidence="1" id="KW-0812">Transmembrane</keyword>
<dbReference type="PANTHER" id="PTHR43471:SF3">
    <property type="entry name" value="ABC TRANSPORTER PERMEASE PROTEIN NATB"/>
    <property type="match status" value="1"/>
</dbReference>
<dbReference type="EMBL" id="JACWFH010000016">
    <property type="protein sequence ID" value="MBY0097868.1"/>
    <property type="molecule type" value="Genomic_DNA"/>
</dbReference>
<gene>
    <name evidence="2" type="ORF">H0185_13770</name>
</gene>
<feature type="transmembrane region" description="Helical" evidence="1">
    <location>
        <begin position="355"/>
        <end position="377"/>
    </location>
</feature>
<protein>
    <submittedName>
        <fullName evidence="2">ABC transporter permease</fullName>
    </submittedName>
</protein>
<accession>A0ABS7K6R4</accession>
<feature type="transmembrane region" description="Helical" evidence="1">
    <location>
        <begin position="310"/>
        <end position="335"/>
    </location>
</feature>